<evidence type="ECO:0000256" key="1">
    <source>
        <dbReference type="ARBA" id="ARBA00022475"/>
    </source>
</evidence>
<keyword evidence="9 10" id="KW-1208">Phospholipid metabolism</keyword>
<feature type="transmembrane region" description="Helical" evidence="10">
    <location>
        <begin position="141"/>
        <end position="161"/>
    </location>
</feature>
<dbReference type="PANTHER" id="PTHR30309:SF0">
    <property type="entry name" value="GLYCEROL-3-PHOSPHATE ACYLTRANSFERASE-RELATED"/>
    <property type="match status" value="1"/>
</dbReference>
<feature type="transmembrane region" description="Helical" evidence="10">
    <location>
        <begin position="114"/>
        <end position="135"/>
    </location>
</feature>
<comment type="function">
    <text evidence="10">Catalyzes the transfer of an acyl group from acyl-phosphate (acyl-PO(4)) to glycerol-3-phosphate (G3P) to form lysophosphatidic acid (LPA). This enzyme utilizes acyl-phosphate as fatty acyl donor, but not acyl-CoA or acyl-ACP.</text>
</comment>
<keyword evidence="8 10" id="KW-0594">Phospholipid biosynthesis</keyword>
<comment type="pathway">
    <text evidence="10">Lipid metabolism; phospholipid metabolism.</text>
</comment>
<dbReference type="NCBIfam" id="TIGR00023">
    <property type="entry name" value="glycerol-3-phosphate 1-O-acyltransferase PlsY"/>
    <property type="match status" value="1"/>
</dbReference>
<comment type="catalytic activity">
    <reaction evidence="10">
        <text>an acyl phosphate + sn-glycerol 3-phosphate = a 1-acyl-sn-glycero-3-phosphate + phosphate</text>
        <dbReference type="Rhea" id="RHEA:34075"/>
        <dbReference type="ChEBI" id="CHEBI:43474"/>
        <dbReference type="ChEBI" id="CHEBI:57597"/>
        <dbReference type="ChEBI" id="CHEBI:57970"/>
        <dbReference type="ChEBI" id="CHEBI:59918"/>
        <dbReference type="EC" id="2.3.1.275"/>
    </reaction>
</comment>
<dbReference type="InterPro" id="IPR003811">
    <property type="entry name" value="G3P_acylTferase_PlsY"/>
</dbReference>
<evidence type="ECO:0000256" key="3">
    <source>
        <dbReference type="ARBA" id="ARBA00022679"/>
    </source>
</evidence>
<keyword evidence="2 10" id="KW-0444">Lipid biosynthesis</keyword>
<comment type="caution">
    <text evidence="11">The sequence shown here is derived from an EMBL/GenBank/DDBJ whole genome shotgun (WGS) entry which is preliminary data.</text>
</comment>
<dbReference type="RefSeq" id="WP_137998461.1">
    <property type="nucleotide sequence ID" value="NZ_SJDU01000172.1"/>
</dbReference>
<feature type="transmembrane region" description="Helical" evidence="10">
    <location>
        <begin position="173"/>
        <end position="191"/>
    </location>
</feature>
<keyword evidence="7 10" id="KW-0472">Membrane</keyword>
<evidence type="ECO:0000313" key="11">
    <source>
        <dbReference type="EMBL" id="TKZ35059.1"/>
    </source>
</evidence>
<feature type="transmembrane region" description="Helical" evidence="10">
    <location>
        <begin position="82"/>
        <end position="102"/>
    </location>
</feature>
<dbReference type="HAMAP" id="MF_01043">
    <property type="entry name" value="PlsY"/>
    <property type="match status" value="1"/>
</dbReference>
<proteinExistence type="inferred from homology"/>
<dbReference type="EMBL" id="SJDU01000172">
    <property type="protein sequence ID" value="TKZ35059.1"/>
    <property type="molecule type" value="Genomic_DNA"/>
</dbReference>
<evidence type="ECO:0000256" key="2">
    <source>
        <dbReference type="ARBA" id="ARBA00022516"/>
    </source>
</evidence>
<keyword evidence="12" id="KW-1185">Reference proteome</keyword>
<comment type="subunit">
    <text evidence="10">Probably interacts with PlsX.</text>
</comment>
<dbReference type="Pfam" id="PF02660">
    <property type="entry name" value="G3P_acyltransf"/>
    <property type="match status" value="1"/>
</dbReference>
<keyword evidence="6 10" id="KW-0443">Lipid metabolism</keyword>
<keyword evidence="5 10" id="KW-1133">Transmembrane helix</keyword>
<feature type="transmembrane region" description="Helical" evidence="10">
    <location>
        <begin position="6"/>
        <end position="24"/>
    </location>
</feature>
<evidence type="ECO:0000256" key="9">
    <source>
        <dbReference type="ARBA" id="ARBA00023264"/>
    </source>
</evidence>
<evidence type="ECO:0000256" key="7">
    <source>
        <dbReference type="ARBA" id="ARBA00023136"/>
    </source>
</evidence>
<dbReference type="GO" id="GO:0004366">
    <property type="term" value="F:glycerol-3-phosphate O-acyltransferase activity"/>
    <property type="evidence" value="ECO:0007669"/>
    <property type="project" value="UniProtKB-EC"/>
</dbReference>
<keyword evidence="1 10" id="KW-1003">Cell membrane</keyword>
<organism evidence="11 12">
    <name type="scientific">Brachyspira catarrhinii</name>
    <dbReference type="NCBI Taxonomy" id="2528966"/>
    <lineage>
        <taxon>Bacteria</taxon>
        <taxon>Pseudomonadati</taxon>
        <taxon>Spirochaetota</taxon>
        <taxon>Spirochaetia</taxon>
        <taxon>Brachyspirales</taxon>
        <taxon>Brachyspiraceae</taxon>
        <taxon>Brachyspira</taxon>
    </lineage>
</organism>
<accession>A0ABY2TQG1</accession>
<evidence type="ECO:0000256" key="10">
    <source>
        <dbReference type="HAMAP-Rule" id="MF_01043"/>
    </source>
</evidence>
<comment type="subcellular location">
    <subcellularLocation>
        <location evidence="10">Cell membrane</location>
        <topology evidence="10">Multi-pass membrane protein</topology>
    </subcellularLocation>
</comment>
<keyword evidence="3 10" id="KW-0808">Transferase</keyword>
<evidence type="ECO:0000256" key="5">
    <source>
        <dbReference type="ARBA" id="ARBA00022989"/>
    </source>
</evidence>
<dbReference type="PANTHER" id="PTHR30309">
    <property type="entry name" value="INNER MEMBRANE PROTEIN YGIH"/>
    <property type="match status" value="1"/>
</dbReference>
<evidence type="ECO:0000256" key="8">
    <source>
        <dbReference type="ARBA" id="ARBA00023209"/>
    </source>
</evidence>
<keyword evidence="4 10" id="KW-0812">Transmembrane</keyword>
<dbReference type="EC" id="2.3.1.275" evidence="10"/>
<dbReference type="SMART" id="SM01207">
    <property type="entry name" value="G3P_acyltransf"/>
    <property type="match status" value="1"/>
</dbReference>
<feature type="transmembrane region" description="Helical" evidence="10">
    <location>
        <begin position="55"/>
        <end position="76"/>
    </location>
</feature>
<keyword evidence="11" id="KW-0012">Acyltransferase</keyword>
<protein>
    <recommendedName>
        <fullName evidence="10">Glycerol-3-phosphate acyltransferase</fullName>
    </recommendedName>
    <alternativeName>
        <fullName evidence="10">Acyl-PO4 G3P acyltransferase</fullName>
    </alternativeName>
    <alternativeName>
        <fullName evidence="10">Acyl-phosphate--glycerol-3-phosphate acyltransferase</fullName>
    </alternativeName>
    <alternativeName>
        <fullName evidence="10">G3P acyltransferase</fullName>
        <shortName evidence="10">GPAT</shortName>
        <ecNumber evidence="10">2.3.1.275</ecNumber>
    </alternativeName>
    <alternativeName>
        <fullName evidence="10">Lysophosphatidic acid synthase</fullName>
        <shortName evidence="10">LPA synthase</shortName>
    </alternativeName>
</protein>
<gene>
    <name evidence="10 11" type="primary">plsY</name>
    <name evidence="11" type="ORF">EZH24_07265</name>
</gene>
<name>A0ABY2TQG1_9SPIR</name>
<reference evidence="11 12" key="1">
    <citation type="journal article" date="2019" name="Anaerobe">
        <title>Brachyspira catarrhinii sp. nov., an anaerobic intestinal spirochaete isolated from vervet monkeys may have been misidentified as Brachyspira aalborgi in previous studies.</title>
        <authorList>
            <person name="Phillips N.D."/>
            <person name="La T."/>
            <person name="Hampson D.J."/>
        </authorList>
    </citation>
    <scope>NUCLEOTIDE SEQUENCE [LARGE SCALE GENOMIC DNA]</scope>
    <source>
        <strain evidence="11 12">Z12</strain>
    </source>
</reference>
<evidence type="ECO:0000256" key="6">
    <source>
        <dbReference type="ARBA" id="ARBA00023098"/>
    </source>
</evidence>
<sequence length="211" mass="23008">MTIKIIISVLISYLIGAIPFSFIIGKANGHDVRHEGSSNPGASNVLRLCGKKAGILAYFCDIGKGIIAVLIPSFILKGQNNILIICGVAAIIGHVFSIFLGFKGGKGVATSAGTMFMLAPISLIITMIFFFIGLFASKKTVAIGSTVGAIIFPIVLTVLYFKINFLYRIFFNIDYRFLLPITILLALFIIIKHIPNYKRLLKGEENSFSKK</sequence>
<comment type="similarity">
    <text evidence="10">Belongs to the PlsY family.</text>
</comment>
<evidence type="ECO:0000313" key="12">
    <source>
        <dbReference type="Proteomes" id="UP000310168"/>
    </source>
</evidence>
<dbReference type="Proteomes" id="UP000310168">
    <property type="component" value="Unassembled WGS sequence"/>
</dbReference>
<evidence type="ECO:0000256" key="4">
    <source>
        <dbReference type="ARBA" id="ARBA00022692"/>
    </source>
</evidence>